<organism evidence="2 3">
    <name type="scientific">Streptomyces typhae</name>
    <dbReference type="NCBI Taxonomy" id="2681492"/>
    <lineage>
        <taxon>Bacteria</taxon>
        <taxon>Bacillati</taxon>
        <taxon>Actinomycetota</taxon>
        <taxon>Actinomycetes</taxon>
        <taxon>Kitasatosporales</taxon>
        <taxon>Streptomycetaceae</taxon>
        <taxon>Streptomyces</taxon>
    </lineage>
</organism>
<proteinExistence type="predicted"/>
<evidence type="ECO:0000313" key="3">
    <source>
        <dbReference type="Proteomes" id="UP000483802"/>
    </source>
</evidence>
<name>A0A6L6X2P7_9ACTN</name>
<protein>
    <submittedName>
        <fullName evidence="2">Uncharacterized protein</fullName>
    </submittedName>
</protein>
<evidence type="ECO:0000313" key="2">
    <source>
        <dbReference type="EMBL" id="MVO88114.1"/>
    </source>
</evidence>
<comment type="caution">
    <text evidence="2">The sequence shown here is derived from an EMBL/GenBank/DDBJ whole genome shotgun (WGS) entry which is preliminary data.</text>
</comment>
<dbReference type="EMBL" id="WPNZ01000015">
    <property type="protein sequence ID" value="MVO88114.1"/>
    <property type="molecule type" value="Genomic_DNA"/>
</dbReference>
<dbReference type="Proteomes" id="UP000483802">
    <property type="component" value="Unassembled WGS sequence"/>
</dbReference>
<evidence type="ECO:0000256" key="1">
    <source>
        <dbReference type="SAM" id="MobiDB-lite"/>
    </source>
</evidence>
<gene>
    <name evidence="2" type="ORF">GPA10_25985</name>
</gene>
<sequence length="209" mass="22284">MNEERVELRAAAVNRLEVWADGVVADLDAQEDVDRSLLRALQVDPSLREETAVRRADALRAAALGLGPAGCAAAAGVSERILLNWQAQEPSFATAMAAAYRLAEREGERARLVAAPTGPGAAALRVVLRAVRDGTAQPSAALLGGWSERSFLRLRRRSPEVAALLAAARRARVRARKAERRGGSRGGRGYRLVRVDDGPLASARPPGEP</sequence>
<feature type="region of interest" description="Disordered" evidence="1">
    <location>
        <begin position="176"/>
        <end position="209"/>
    </location>
</feature>
<keyword evidence="3" id="KW-1185">Reference proteome</keyword>
<dbReference type="AlphaFoldDB" id="A0A6L6X2P7"/>
<reference evidence="2 3" key="1">
    <citation type="submission" date="2019-11" db="EMBL/GenBank/DDBJ databases">
        <title>Streptomyces typhae sp. nov., a novel endophytic actinomycete isolated from the root of cattail pollen (Typha angustifolia L.).</title>
        <authorList>
            <person name="Peng C."/>
        </authorList>
    </citation>
    <scope>NUCLEOTIDE SEQUENCE [LARGE SCALE GENOMIC DNA]</scope>
    <source>
        <strain evidence="3">p1417</strain>
    </source>
</reference>
<dbReference type="RefSeq" id="WP_157167619.1">
    <property type="nucleotide sequence ID" value="NZ_WPNZ01000015.1"/>
</dbReference>
<accession>A0A6L6X2P7</accession>